<keyword evidence="4" id="KW-0496">Mitochondrion</keyword>
<feature type="region of interest" description="Disordered" evidence="8">
    <location>
        <begin position="76"/>
        <end position="103"/>
    </location>
</feature>
<keyword evidence="3" id="KW-0689">Ribosomal protein</keyword>
<keyword evidence="10" id="KW-1185">Reference proteome</keyword>
<evidence type="ECO:0000256" key="2">
    <source>
        <dbReference type="ARBA" id="ARBA00022946"/>
    </source>
</evidence>
<keyword evidence="5" id="KW-0687">Ribonucleoprotein</keyword>
<protein>
    <recommendedName>
        <fullName evidence="7">Large ribosomal subunit protein mL54</fullName>
    </recommendedName>
</protein>
<gene>
    <name evidence="9" type="ORF">LPJ64_000309</name>
</gene>
<dbReference type="PANTHER" id="PTHR28595:SF1">
    <property type="entry name" value="LARGE RIBOSOMAL SUBUNIT PROTEIN ML54"/>
    <property type="match status" value="1"/>
</dbReference>
<reference evidence="9" key="1">
    <citation type="submission" date="2022-07" db="EMBL/GenBank/DDBJ databases">
        <title>Phylogenomic reconstructions and comparative analyses of Kickxellomycotina fungi.</title>
        <authorList>
            <person name="Reynolds N.K."/>
            <person name="Stajich J.E."/>
            <person name="Barry K."/>
            <person name="Grigoriev I.V."/>
            <person name="Crous P."/>
            <person name="Smith M.E."/>
        </authorList>
    </citation>
    <scope>NUCLEOTIDE SEQUENCE</scope>
    <source>
        <strain evidence="9">NBRC 105413</strain>
    </source>
</reference>
<dbReference type="GO" id="GO:0003735">
    <property type="term" value="F:structural constituent of ribosome"/>
    <property type="evidence" value="ECO:0007669"/>
    <property type="project" value="TreeGrafter"/>
</dbReference>
<evidence type="ECO:0000313" key="9">
    <source>
        <dbReference type="EMBL" id="KAJ1648360.1"/>
    </source>
</evidence>
<dbReference type="Proteomes" id="UP001145021">
    <property type="component" value="Unassembled WGS sequence"/>
</dbReference>
<dbReference type="Pfam" id="PF08561">
    <property type="entry name" value="Ribosomal_L37"/>
    <property type="match status" value="1"/>
</dbReference>
<keyword evidence="2" id="KW-0809">Transit peptide</keyword>
<proteinExistence type="inferred from homology"/>
<evidence type="ECO:0000256" key="1">
    <source>
        <dbReference type="ARBA" id="ARBA00004173"/>
    </source>
</evidence>
<dbReference type="PANTHER" id="PTHR28595">
    <property type="entry name" value="39S RIBOSOMAL PROTEIN L54, MITOCHONDRIAL"/>
    <property type="match status" value="1"/>
</dbReference>
<evidence type="ECO:0000256" key="5">
    <source>
        <dbReference type="ARBA" id="ARBA00023274"/>
    </source>
</evidence>
<comment type="similarity">
    <text evidence="6">Belongs to the mitochondrion-specific ribosomal protein mL54 family.</text>
</comment>
<evidence type="ECO:0000256" key="4">
    <source>
        <dbReference type="ARBA" id="ARBA00023128"/>
    </source>
</evidence>
<organism evidence="9 10">
    <name type="scientific">Coemansia asiatica</name>
    <dbReference type="NCBI Taxonomy" id="1052880"/>
    <lineage>
        <taxon>Eukaryota</taxon>
        <taxon>Fungi</taxon>
        <taxon>Fungi incertae sedis</taxon>
        <taxon>Zoopagomycota</taxon>
        <taxon>Kickxellomycotina</taxon>
        <taxon>Kickxellomycetes</taxon>
        <taxon>Kickxellales</taxon>
        <taxon>Kickxellaceae</taxon>
        <taxon>Coemansia</taxon>
    </lineage>
</organism>
<name>A0A9W7XN68_9FUNG</name>
<feature type="compositionally biased region" description="Basic and acidic residues" evidence="8">
    <location>
        <begin position="76"/>
        <end position="85"/>
    </location>
</feature>
<evidence type="ECO:0000256" key="8">
    <source>
        <dbReference type="SAM" id="MobiDB-lite"/>
    </source>
</evidence>
<dbReference type="InterPro" id="IPR013870">
    <property type="entry name" value="Ribosomal_mL54"/>
</dbReference>
<dbReference type="GO" id="GO:0005762">
    <property type="term" value="C:mitochondrial large ribosomal subunit"/>
    <property type="evidence" value="ECO:0007669"/>
    <property type="project" value="TreeGrafter"/>
</dbReference>
<dbReference type="AlphaFoldDB" id="A0A9W7XN68"/>
<accession>A0A9W7XN68</accession>
<evidence type="ECO:0000313" key="10">
    <source>
        <dbReference type="Proteomes" id="UP001145021"/>
    </source>
</evidence>
<sequence>MFSRLAVAKRTSSIISRGFAVSPRLRSATASSSSSIAPGTVLKGLNIYKEGKDPVALEDKEYPEWLWTLLDEVPDEAKPEKERQRLQRSRVIKESNFMKSKKK</sequence>
<evidence type="ECO:0000256" key="7">
    <source>
        <dbReference type="ARBA" id="ARBA00035179"/>
    </source>
</evidence>
<evidence type="ECO:0000256" key="6">
    <source>
        <dbReference type="ARBA" id="ARBA00033752"/>
    </source>
</evidence>
<evidence type="ECO:0000256" key="3">
    <source>
        <dbReference type="ARBA" id="ARBA00022980"/>
    </source>
</evidence>
<comment type="caution">
    <text evidence="9">The sequence shown here is derived from an EMBL/GenBank/DDBJ whole genome shotgun (WGS) entry which is preliminary data.</text>
</comment>
<comment type="subcellular location">
    <subcellularLocation>
        <location evidence="1">Mitochondrion</location>
    </subcellularLocation>
</comment>
<dbReference type="EMBL" id="JANBOH010000006">
    <property type="protein sequence ID" value="KAJ1648360.1"/>
    <property type="molecule type" value="Genomic_DNA"/>
</dbReference>